<accession>A0A7K3QTM8</accession>
<comment type="caution">
    <text evidence="1">The sequence shown here is derived from an EMBL/GenBank/DDBJ whole genome shotgun (WGS) entry which is preliminary data.</text>
</comment>
<evidence type="ECO:0000313" key="2">
    <source>
        <dbReference type="Proteomes" id="UP000470520"/>
    </source>
</evidence>
<gene>
    <name evidence="1" type="ORF">G3I21_16040</name>
</gene>
<reference evidence="1 2" key="1">
    <citation type="submission" date="2020-01" db="EMBL/GenBank/DDBJ databases">
        <title>Insect and environment-associated Actinomycetes.</title>
        <authorList>
            <person name="Currrie C."/>
            <person name="Chevrette M."/>
            <person name="Carlson C."/>
            <person name="Stubbendieck R."/>
            <person name="Wendt-Pienkowski E."/>
        </authorList>
    </citation>
    <scope>NUCLEOTIDE SEQUENCE [LARGE SCALE GENOMIC DNA]</scope>
    <source>
        <strain evidence="1 2">SID7754</strain>
    </source>
</reference>
<evidence type="ECO:0000313" key="1">
    <source>
        <dbReference type="EMBL" id="NEB93185.1"/>
    </source>
</evidence>
<organism evidence="1 2">
    <name type="scientific">Streptomyces bauhiniae</name>
    <dbReference type="NCBI Taxonomy" id="2340725"/>
    <lineage>
        <taxon>Bacteria</taxon>
        <taxon>Bacillati</taxon>
        <taxon>Actinomycetota</taxon>
        <taxon>Actinomycetes</taxon>
        <taxon>Kitasatosporales</taxon>
        <taxon>Streptomycetaceae</taxon>
        <taxon>Streptomyces</taxon>
    </lineage>
</organism>
<name>A0A7K3QTM8_9ACTN</name>
<dbReference type="EMBL" id="JAAGMR010000192">
    <property type="protein sequence ID" value="NEB93185.1"/>
    <property type="molecule type" value="Genomic_DNA"/>
</dbReference>
<protein>
    <submittedName>
        <fullName evidence="1">Uncharacterized protein</fullName>
    </submittedName>
</protein>
<sequence>MARLERAMTPGCLTVLVVLTVVLGAVLGASWYWSRHTDEANAERRRQAQLRLDDRLRRTEDETIRALGEEGSADPDALTAVVHQHTRAPVISYDASRHALRARVAERAEYESRTLFGISQGVIDRCLEYTYTPARGRGWTSTTSVLTYDSCGPAVSIAGAARTVGRRVAALEAAELNDAGVRRALAPYHRFLTVSVVTRTGSAVRVSVVVTEETARQCYRITRDGSRVSSVPAQTCRG</sequence>
<dbReference type="RefSeq" id="WP_164189340.1">
    <property type="nucleotide sequence ID" value="NZ_JAAGMR010000192.1"/>
</dbReference>
<dbReference type="Proteomes" id="UP000470520">
    <property type="component" value="Unassembled WGS sequence"/>
</dbReference>
<dbReference type="AlphaFoldDB" id="A0A7K3QTM8"/>
<proteinExistence type="predicted"/>